<dbReference type="EMBL" id="JYDP01000007">
    <property type="protein sequence ID" value="KRZ17250.1"/>
    <property type="molecule type" value="Genomic_DNA"/>
</dbReference>
<dbReference type="Proteomes" id="UP000055024">
    <property type="component" value="Unassembled WGS sequence"/>
</dbReference>
<protein>
    <submittedName>
        <fullName evidence="1">Uncharacterized protein</fullName>
    </submittedName>
</protein>
<evidence type="ECO:0000313" key="2">
    <source>
        <dbReference type="Proteomes" id="UP000055024"/>
    </source>
</evidence>
<sequence>MSVTTRRERPYKARAILARCVDHCAYLLKSSQRLPCGKHVTIADLQPVKLAYQSHGRVRRALQTNSSDCEKALVAMSYRVNELAMQMAQLQVCGIRPRHQIQDATNATKRAYSAASALNYQLPSRRHSG</sequence>
<proteinExistence type="predicted"/>
<gene>
    <name evidence="1" type="ORF">T11_17066</name>
</gene>
<keyword evidence="2" id="KW-1185">Reference proteome</keyword>
<accession>A0A0V1I4J8</accession>
<reference evidence="1 2" key="1">
    <citation type="submission" date="2015-01" db="EMBL/GenBank/DDBJ databases">
        <title>Evolution of Trichinella species and genotypes.</title>
        <authorList>
            <person name="Korhonen P.K."/>
            <person name="Edoardo P."/>
            <person name="Giuseppe L.R."/>
            <person name="Gasser R.B."/>
        </authorList>
    </citation>
    <scope>NUCLEOTIDE SEQUENCE [LARGE SCALE GENOMIC DNA]</scope>
    <source>
        <strain evidence="1">ISS1029</strain>
    </source>
</reference>
<evidence type="ECO:0000313" key="1">
    <source>
        <dbReference type="EMBL" id="KRZ17250.1"/>
    </source>
</evidence>
<name>A0A0V1I4J8_9BILA</name>
<organism evidence="1 2">
    <name type="scientific">Trichinella zimbabwensis</name>
    <dbReference type="NCBI Taxonomy" id="268475"/>
    <lineage>
        <taxon>Eukaryota</taxon>
        <taxon>Metazoa</taxon>
        <taxon>Ecdysozoa</taxon>
        <taxon>Nematoda</taxon>
        <taxon>Enoplea</taxon>
        <taxon>Dorylaimia</taxon>
        <taxon>Trichinellida</taxon>
        <taxon>Trichinellidae</taxon>
        <taxon>Trichinella</taxon>
    </lineage>
</organism>
<comment type="caution">
    <text evidence="1">The sequence shown here is derived from an EMBL/GenBank/DDBJ whole genome shotgun (WGS) entry which is preliminary data.</text>
</comment>
<dbReference type="AlphaFoldDB" id="A0A0V1I4J8"/>